<keyword evidence="1" id="KW-0812">Transmembrane</keyword>
<keyword evidence="1" id="KW-1133">Transmembrane helix</keyword>
<dbReference type="AlphaFoldDB" id="A0A4R3LZC0"/>
<reference evidence="2 3" key="1">
    <citation type="submission" date="2019-03" db="EMBL/GenBank/DDBJ databases">
        <title>Genomic Encyclopedia of Type Strains, Phase IV (KMG-IV): sequencing the most valuable type-strain genomes for metagenomic binning, comparative biology and taxonomic classification.</title>
        <authorList>
            <person name="Goeker M."/>
        </authorList>
    </citation>
    <scope>NUCLEOTIDE SEQUENCE [LARGE SCALE GENOMIC DNA]</scope>
    <source>
        <strain evidence="2 3">DSM 24591</strain>
    </source>
</reference>
<evidence type="ECO:0000313" key="2">
    <source>
        <dbReference type="EMBL" id="TCT04097.1"/>
    </source>
</evidence>
<organism evidence="2 3">
    <name type="scientific">Paralcaligenes ureilyticus</name>
    <dbReference type="NCBI Taxonomy" id="627131"/>
    <lineage>
        <taxon>Bacteria</taxon>
        <taxon>Pseudomonadati</taxon>
        <taxon>Pseudomonadota</taxon>
        <taxon>Betaproteobacteria</taxon>
        <taxon>Burkholderiales</taxon>
        <taxon>Alcaligenaceae</taxon>
        <taxon>Paralcaligenes</taxon>
    </lineage>
</organism>
<keyword evidence="1" id="KW-0472">Membrane</keyword>
<dbReference type="OrthoDB" id="5493674at2"/>
<accession>A0A4R3LZC0</accession>
<proteinExistence type="predicted"/>
<sequence length="448" mass="49300">MSVTPKPAHYELVRRAAAQSGQALVLGMLLASAAALVLIRYFFTGQVVAAKARQLHALDATAYSGALVQARALNMLSYINRAQIGHQVAMAHLVTLGSWAAFGGTQSRQLASGNPPAYLIGLLFGPEHGAAYLAAGSARGMDAMARTDGELAQAYAAHDRIVQDVFSSVQQAVVAGLPDARQAAMQAVLKQNYPDYEKSDFDLSVVDDTWPGYVQAYSGRQELRSFVQEVADLYAFLGPRNDTTRNPWVVDARCPTLRHELRRRGNTELDPYGRWQSIDTQSFHALRSNRWIGCYFREYPMAWGWIPTAAAQSVGSPHVDDPPDDFAAQDFWRWVRDATNWDIHFGDANPLANSRAVANRQRWQGGGLPGYFDTREGAQARGLRFTVDLRYPGPEGIVLSSRSAAETFFERPEPRSDGRLEAENLFDPYWQARLAPPAVSSASPGGRP</sequence>
<protein>
    <recommendedName>
        <fullName evidence="4">Flp pilus-assembly TadE/G-like protein</fullName>
    </recommendedName>
</protein>
<feature type="transmembrane region" description="Helical" evidence="1">
    <location>
        <begin position="23"/>
        <end position="43"/>
    </location>
</feature>
<keyword evidence="3" id="KW-1185">Reference proteome</keyword>
<name>A0A4R3LZC0_9BURK</name>
<evidence type="ECO:0008006" key="4">
    <source>
        <dbReference type="Google" id="ProtNLM"/>
    </source>
</evidence>
<comment type="caution">
    <text evidence="2">The sequence shown here is derived from an EMBL/GenBank/DDBJ whole genome shotgun (WGS) entry which is preliminary data.</text>
</comment>
<evidence type="ECO:0000313" key="3">
    <source>
        <dbReference type="Proteomes" id="UP000295525"/>
    </source>
</evidence>
<dbReference type="Proteomes" id="UP000295525">
    <property type="component" value="Unassembled WGS sequence"/>
</dbReference>
<dbReference type="EMBL" id="SMAJ01000013">
    <property type="protein sequence ID" value="TCT04097.1"/>
    <property type="molecule type" value="Genomic_DNA"/>
</dbReference>
<dbReference type="RefSeq" id="WP_132584110.1">
    <property type="nucleotide sequence ID" value="NZ_SMAJ01000013.1"/>
</dbReference>
<gene>
    <name evidence="2" type="ORF">EDC26_11375</name>
</gene>
<evidence type="ECO:0000256" key="1">
    <source>
        <dbReference type="SAM" id="Phobius"/>
    </source>
</evidence>